<dbReference type="Gene3D" id="3.40.630.30">
    <property type="match status" value="1"/>
</dbReference>
<dbReference type="CDD" id="cd04301">
    <property type="entry name" value="NAT_SF"/>
    <property type="match status" value="1"/>
</dbReference>
<proteinExistence type="predicted"/>
<gene>
    <name evidence="4" type="ORF">GCM10009831_00980</name>
</gene>
<evidence type="ECO:0000313" key="4">
    <source>
        <dbReference type="EMBL" id="GAA1696781.1"/>
    </source>
</evidence>
<evidence type="ECO:0000256" key="2">
    <source>
        <dbReference type="ARBA" id="ARBA00023315"/>
    </source>
</evidence>
<dbReference type="InterPro" id="IPR000182">
    <property type="entry name" value="GNAT_dom"/>
</dbReference>
<dbReference type="EMBL" id="BAAAQG010000002">
    <property type="protein sequence ID" value="GAA1696781.1"/>
    <property type="molecule type" value="Genomic_DNA"/>
</dbReference>
<keyword evidence="2" id="KW-0012">Acyltransferase</keyword>
<dbReference type="InterPro" id="IPR016181">
    <property type="entry name" value="Acyl_CoA_acyltransferase"/>
</dbReference>
<keyword evidence="5" id="KW-1185">Reference proteome</keyword>
<evidence type="ECO:0000259" key="3">
    <source>
        <dbReference type="PROSITE" id="PS51186"/>
    </source>
</evidence>
<evidence type="ECO:0000256" key="1">
    <source>
        <dbReference type="ARBA" id="ARBA00022679"/>
    </source>
</evidence>
<protein>
    <submittedName>
        <fullName evidence="4">N-acetyltransferase</fullName>
    </submittedName>
</protein>
<dbReference type="SUPFAM" id="SSF55729">
    <property type="entry name" value="Acyl-CoA N-acyltransferases (Nat)"/>
    <property type="match status" value="1"/>
</dbReference>
<dbReference type="InterPro" id="IPR050832">
    <property type="entry name" value="Bact_Acetyltransf"/>
</dbReference>
<dbReference type="PROSITE" id="PS51186">
    <property type="entry name" value="GNAT"/>
    <property type="match status" value="1"/>
</dbReference>
<name>A0ABN2I0V9_9ACTN</name>
<comment type="caution">
    <text evidence="4">The sequence shown here is derived from an EMBL/GenBank/DDBJ whole genome shotgun (WGS) entry which is preliminary data.</text>
</comment>
<dbReference type="RefSeq" id="WP_338404200.1">
    <property type="nucleotide sequence ID" value="NZ_BAAAQG010000002.1"/>
</dbReference>
<sequence>MIASVEPTVEPAVAADLGPIAALAARTFPLACPPDLPRDSIDAFIARHLSTGALSVHLVTPGHELLAARTPGGRLAAYALLVDGIEMDPACADQILHRPTVGISKLYVDPGHHGSGIAALVLDDVVRRCAGRGARSLWLATNVANTRARRFYARQGFAERGTRTFDVGGVSNTDVVYERELGGRAPGQD</sequence>
<dbReference type="Proteomes" id="UP001500383">
    <property type="component" value="Unassembled WGS sequence"/>
</dbReference>
<organism evidence="4 5">
    <name type="scientific">Dietzia cercidiphylli</name>
    <dbReference type="NCBI Taxonomy" id="498199"/>
    <lineage>
        <taxon>Bacteria</taxon>
        <taxon>Bacillati</taxon>
        <taxon>Actinomycetota</taxon>
        <taxon>Actinomycetes</taxon>
        <taxon>Mycobacteriales</taxon>
        <taxon>Dietziaceae</taxon>
        <taxon>Dietzia</taxon>
    </lineage>
</organism>
<dbReference type="Pfam" id="PF00583">
    <property type="entry name" value="Acetyltransf_1"/>
    <property type="match status" value="1"/>
</dbReference>
<accession>A0ABN2I0V9</accession>
<feature type="domain" description="N-acetyltransferase" evidence="3">
    <location>
        <begin position="7"/>
        <end position="182"/>
    </location>
</feature>
<evidence type="ECO:0000313" key="5">
    <source>
        <dbReference type="Proteomes" id="UP001500383"/>
    </source>
</evidence>
<reference evidence="4 5" key="1">
    <citation type="journal article" date="2019" name="Int. J. Syst. Evol. Microbiol.">
        <title>The Global Catalogue of Microorganisms (GCM) 10K type strain sequencing project: providing services to taxonomists for standard genome sequencing and annotation.</title>
        <authorList>
            <consortium name="The Broad Institute Genomics Platform"/>
            <consortium name="The Broad Institute Genome Sequencing Center for Infectious Disease"/>
            <person name="Wu L."/>
            <person name="Ma J."/>
        </authorList>
    </citation>
    <scope>NUCLEOTIDE SEQUENCE [LARGE SCALE GENOMIC DNA]</scope>
    <source>
        <strain evidence="4 5">JCM 16002</strain>
    </source>
</reference>
<keyword evidence="1" id="KW-0808">Transferase</keyword>
<dbReference type="PANTHER" id="PTHR43877">
    <property type="entry name" value="AMINOALKYLPHOSPHONATE N-ACETYLTRANSFERASE-RELATED-RELATED"/>
    <property type="match status" value="1"/>
</dbReference>